<reference evidence="8 9" key="1">
    <citation type="submission" date="2019-06" db="EMBL/GenBank/DDBJ databases">
        <title>Draft genome sequence of the filamentous fungus Phialemoniopsis curvata isolated from diesel fuel.</title>
        <authorList>
            <person name="Varaljay V.A."/>
            <person name="Lyon W.J."/>
            <person name="Crouch A.L."/>
            <person name="Drake C.E."/>
            <person name="Hollomon J.M."/>
            <person name="Nadeau L.J."/>
            <person name="Nunn H.S."/>
            <person name="Stevenson B.S."/>
            <person name="Bojanowski C.L."/>
            <person name="Crookes-Goodson W.J."/>
        </authorList>
    </citation>
    <scope>NUCLEOTIDE SEQUENCE [LARGE SCALE GENOMIC DNA]</scope>
    <source>
        <strain evidence="8 9">D216</strain>
    </source>
</reference>
<sequence>MAAATPLYRALVRRKIQFFRWQRSRNNPTNQQQQKRSQSSHNHNSNSNSSSSSNSNKPGHAREEDPVPVPSTVAALPLWQRLGPLTRAAQAYARSQRKRPYVTQVCTSLVIYLCADISAQRMNGKGYDPHRTVRSLIIGGLSSIPSYKWFVYLSHNFNYSSRILSLLVKIGINQACFTPLFNTYFFAMQALLVGDTLPEVWDRVRRTVPVSVVNSLKLWPAVTAFSFTFIPLEYRSVFAGTIAVGWQTYLAYLNRQAEEEEAREKMAHLSSHAQAQAQAHAQDQAHQALPETISDKIPKKATA</sequence>
<evidence type="ECO:0000313" key="9">
    <source>
        <dbReference type="Proteomes" id="UP000319257"/>
    </source>
</evidence>
<name>A0A507BB66_9PEZI</name>
<feature type="compositionally biased region" description="Low complexity" evidence="7">
    <location>
        <begin position="30"/>
        <end position="57"/>
    </location>
</feature>
<evidence type="ECO:0000256" key="1">
    <source>
        <dbReference type="ARBA" id="ARBA00004141"/>
    </source>
</evidence>
<dbReference type="EMBL" id="SKBQ01000002">
    <property type="protein sequence ID" value="TPX14078.1"/>
    <property type="molecule type" value="Genomic_DNA"/>
</dbReference>
<dbReference type="PANTHER" id="PTHR11266">
    <property type="entry name" value="PEROXISOMAL MEMBRANE PROTEIN 2, PXMP2 MPV17"/>
    <property type="match status" value="1"/>
</dbReference>
<dbReference type="AlphaFoldDB" id="A0A507BB66"/>
<keyword evidence="5" id="KW-0472">Membrane</keyword>
<proteinExistence type="inferred from homology"/>
<evidence type="ECO:0000256" key="4">
    <source>
        <dbReference type="ARBA" id="ARBA00022989"/>
    </source>
</evidence>
<dbReference type="GO" id="GO:0005739">
    <property type="term" value="C:mitochondrion"/>
    <property type="evidence" value="ECO:0007669"/>
    <property type="project" value="TreeGrafter"/>
</dbReference>
<dbReference type="Pfam" id="PF04117">
    <property type="entry name" value="Mpv17_PMP22"/>
    <property type="match status" value="1"/>
</dbReference>
<organism evidence="8 9">
    <name type="scientific">Thyridium curvatum</name>
    <dbReference type="NCBI Taxonomy" id="1093900"/>
    <lineage>
        <taxon>Eukaryota</taxon>
        <taxon>Fungi</taxon>
        <taxon>Dikarya</taxon>
        <taxon>Ascomycota</taxon>
        <taxon>Pezizomycotina</taxon>
        <taxon>Sordariomycetes</taxon>
        <taxon>Sordariomycetidae</taxon>
        <taxon>Thyridiales</taxon>
        <taxon>Thyridiaceae</taxon>
        <taxon>Thyridium</taxon>
    </lineage>
</organism>
<evidence type="ECO:0000256" key="5">
    <source>
        <dbReference type="ARBA" id="ARBA00023136"/>
    </source>
</evidence>
<keyword evidence="3" id="KW-0812">Transmembrane</keyword>
<feature type="compositionally biased region" description="Low complexity" evidence="7">
    <location>
        <begin position="272"/>
        <end position="288"/>
    </location>
</feature>
<dbReference type="InParanoid" id="A0A507BB66"/>
<dbReference type="Proteomes" id="UP000319257">
    <property type="component" value="Unassembled WGS sequence"/>
</dbReference>
<accession>A0A507BB66</accession>
<keyword evidence="9" id="KW-1185">Reference proteome</keyword>
<feature type="region of interest" description="Disordered" evidence="7">
    <location>
        <begin position="263"/>
        <end position="303"/>
    </location>
</feature>
<feature type="region of interest" description="Disordered" evidence="7">
    <location>
        <begin position="22"/>
        <end position="67"/>
    </location>
</feature>
<evidence type="ECO:0000256" key="2">
    <source>
        <dbReference type="ARBA" id="ARBA00006824"/>
    </source>
</evidence>
<evidence type="ECO:0000256" key="7">
    <source>
        <dbReference type="SAM" id="MobiDB-lite"/>
    </source>
</evidence>
<dbReference type="InterPro" id="IPR007248">
    <property type="entry name" value="Mpv17_PMP22"/>
</dbReference>
<dbReference type="STRING" id="1093900.A0A507BB66"/>
<dbReference type="GO" id="GO:0016020">
    <property type="term" value="C:membrane"/>
    <property type="evidence" value="ECO:0007669"/>
    <property type="project" value="UniProtKB-SubCell"/>
</dbReference>
<comment type="caution">
    <text evidence="8">The sequence shown here is derived from an EMBL/GenBank/DDBJ whole genome shotgun (WGS) entry which is preliminary data.</text>
</comment>
<protein>
    <submittedName>
        <fullName evidence="8">Uncharacterized protein</fullName>
    </submittedName>
</protein>
<keyword evidence="4" id="KW-1133">Transmembrane helix</keyword>
<dbReference type="GeneID" id="41967919"/>
<comment type="subcellular location">
    <subcellularLocation>
        <location evidence="1">Membrane</location>
        <topology evidence="1">Multi-pass membrane protein</topology>
    </subcellularLocation>
</comment>
<dbReference type="RefSeq" id="XP_030995789.1">
    <property type="nucleotide sequence ID" value="XM_031139169.1"/>
</dbReference>
<evidence type="ECO:0000256" key="6">
    <source>
        <dbReference type="RuleBase" id="RU363053"/>
    </source>
</evidence>
<evidence type="ECO:0000256" key="3">
    <source>
        <dbReference type="ARBA" id="ARBA00022692"/>
    </source>
</evidence>
<dbReference type="PANTHER" id="PTHR11266:SF113">
    <property type="entry name" value="MEMBRANE PROTEIN, MPV17_PMP22 FAMILY, PUTATIVE (AFU_ORTHOLOGUE AFUA_1G13840)-RELATED"/>
    <property type="match status" value="1"/>
</dbReference>
<dbReference type="OrthoDB" id="430207at2759"/>
<feature type="compositionally biased region" description="Basic and acidic residues" evidence="7">
    <location>
        <begin position="293"/>
        <end position="303"/>
    </location>
</feature>
<evidence type="ECO:0000313" key="8">
    <source>
        <dbReference type="EMBL" id="TPX14078.1"/>
    </source>
</evidence>
<gene>
    <name evidence="8" type="ORF">E0L32_000472</name>
</gene>
<comment type="similarity">
    <text evidence="2 6">Belongs to the peroxisomal membrane protein PXMP2/4 family.</text>
</comment>